<comment type="similarity">
    <text evidence="1">Belongs to the SDA1 family.</text>
</comment>
<organism evidence="2 3">
    <name type="scientific">Intoshia linei</name>
    <dbReference type="NCBI Taxonomy" id="1819745"/>
    <lineage>
        <taxon>Eukaryota</taxon>
        <taxon>Metazoa</taxon>
        <taxon>Spiralia</taxon>
        <taxon>Lophotrochozoa</taxon>
        <taxon>Mesozoa</taxon>
        <taxon>Orthonectida</taxon>
        <taxon>Rhopaluridae</taxon>
        <taxon>Intoshia</taxon>
    </lineage>
</organism>
<keyword evidence="1" id="KW-0653">Protein transport</keyword>
<dbReference type="GO" id="GO:0005730">
    <property type="term" value="C:nucleolus"/>
    <property type="evidence" value="ECO:0007669"/>
    <property type="project" value="UniProtKB-SubCell"/>
</dbReference>
<evidence type="ECO:0000313" key="2">
    <source>
        <dbReference type="EMBL" id="OAF66029.1"/>
    </source>
</evidence>
<gene>
    <name evidence="2" type="ORF">A3Q56_06253</name>
</gene>
<accession>A0A177AVM3</accession>
<reference evidence="2 3" key="1">
    <citation type="submission" date="2016-04" db="EMBL/GenBank/DDBJ databases">
        <title>The genome of Intoshia linei affirms orthonectids as highly simplified spiralians.</title>
        <authorList>
            <person name="Mikhailov K.V."/>
            <person name="Slusarev G.S."/>
            <person name="Nikitin M.A."/>
            <person name="Logacheva M.D."/>
            <person name="Penin A."/>
            <person name="Aleoshin V."/>
            <person name="Panchin Y.V."/>
        </authorList>
    </citation>
    <scope>NUCLEOTIDE SEQUENCE [LARGE SCALE GENOMIC DNA]</scope>
    <source>
        <strain evidence="2">Intl2013</strain>
        <tissue evidence="2">Whole animal</tissue>
    </source>
</reference>
<evidence type="ECO:0000256" key="1">
    <source>
        <dbReference type="RuleBase" id="RU365057"/>
    </source>
</evidence>
<comment type="caution">
    <text evidence="2">The sequence shown here is derived from an EMBL/GenBank/DDBJ whole genome shotgun (WGS) entry which is preliminary data.</text>
</comment>
<dbReference type="InterPro" id="IPR027312">
    <property type="entry name" value="Sda1"/>
</dbReference>
<keyword evidence="1" id="KW-0690">Ribosome biogenesis</keyword>
<dbReference type="GO" id="GO:0000055">
    <property type="term" value="P:ribosomal large subunit export from nucleus"/>
    <property type="evidence" value="ECO:0007669"/>
    <property type="project" value="UniProtKB-UniRule"/>
</dbReference>
<protein>
    <recommendedName>
        <fullName evidence="1">Protein SDA1</fullName>
    </recommendedName>
</protein>
<keyword evidence="3" id="KW-1185">Reference proteome</keyword>
<keyword evidence="1" id="KW-0539">Nucleus</keyword>
<proteinExistence type="inferred from homology"/>
<keyword evidence="1" id="KW-0813">Transport</keyword>
<dbReference type="GO" id="GO:0015031">
    <property type="term" value="P:protein transport"/>
    <property type="evidence" value="ECO:0007669"/>
    <property type="project" value="UniProtKB-KW"/>
</dbReference>
<evidence type="ECO:0000313" key="3">
    <source>
        <dbReference type="Proteomes" id="UP000078046"/>
    </source>
</evidence>
<dbReference type="AlphaFoldDB" id="A0A177AVM3"/>
<dbReference type="OrthoDB" id="2196187at2759"/>
<dbReference type="PANTHER" id="PTHR12730:SF0">
    <property type="entry name" value="PROTEIN SDA1 HOMOLOG"/>
    <property type="match status" value="1"/>
</dbReference>
<name>A0A177AVM3_9BILA</name>
<dbReference type="GO" id="GO:0042273">
    <property type="term" value="P:ribosomal large subunit biogenesis"/>
    <property type="evidence" value="ECO:0007669"/>
    <property type="project" value="UniProtKB-UniRule"/>
</dbReference>
<dbReference type="Proteomes" id="UP000078046">
    <property type="component" value="Unassembled WGS sequence"/>
</dbReference>
<comment type="subcellular location">
    <subcellularLocation>
        <location evidence="1">Nucleus</location>
        <location evidence="1">Nucleolus</location>
    </subcellularLocation>
</comment>
<dbReference type="EMBL" id="LWCA01001060">
    <property type="protein sequence ID" value="OAF66029.1"/>
    <property type="molecule type" value="Genomic_DNA"/>
</dbReference>
<dbReference type="PANTHER" id="PTHR12730">
    <property type="entry name" value="HSDA/SDA1-RELATED"/>
    <property type="match status" value="1"/>
</dbReference>
<comment type="function">
    <text evidence="1">Required for 60S pre-ribosomal subunits export to the cytoplasm.</text>
</comment>
<sequence length="88" mass="10449">MTSLAQLQSLIKKNKDAYRDEFLSQYQHFMCYVDIFKCSPKEYNQGMVDVLMFLIQVANLYNKLNEIIDIIVDLFKTFSVEMNPELRI</sequence>
<feature type="non-terminal residue" evidence="2">
    <location>
        <position position="88"/>
    </location>
</feature>